<proteinExistence type="predicted"/>
<dbReference type="AlphaFoldDB" id="A0AA88PMR0"/>
<evidence type="ECO:0000313" key="3">
    <source>
        <dbReference type="Proteomes" id="UP001187343"/>
    </source>
</evidence>
<evidence type="ECO:0000313" key="2">
    <source>
        <dbReference type="EMBL" id="KAK2896711.1"/>
    </source>
</evidence>
<comment type="caution">
    <text evidence="2">The sequence shown here is derived from an EMBL/GenBank/DDBJ whole genome shotgun (WGS) entry which is preliminary data.</text>
</comment>
<reference evidence="2" key="1">
    <citation type="submission" date="2023-08" db="EMBL/GenBank/DDBJ databases">
        <title>Chromosome-level Genome Assembly of mud carp (Cirrhinus molitorella).</title>
        <authorList>
            <person name="Liu H."/>
        </authorList>
    </citation>
    <scope>NUCLEOTIDE SEQUENCE</scope>
    <source>
        <strain evidence="2">Prfri</strain>
        <tissue evidence="2">Muscle</tissue>
    </source>
</reference>
<keyword evidence="3" id="KW-1185">Reference proteome</keyword>
<feature type="compositionally biased region" description="Basic and acidic residues" evidence="1">
    <location>
        <begin position="263"/>
        <end position="278"/>
    </location>
</feature>
<protein>
    <submittedName>
        <fullName evidence="2">Uncharacterized protein</fullName>
    </submittedName>
</protein>
<dbReference type="Proteomes" id="UP001187343">
    <property type="component" value="Unassembled WGS sequence"/>
</dbReference>
<organism evidence="2 3">
    <name type="scientific">Cirrhinus molitorella</name>
    <name type="common">mud carp</name>
    <dbReference type="NCBI Taxonomy" id="172907"/>
    <lineage>
        <taxon>Eukaryota</taxon>
        <taxon>Metazoa</taxon>
        <taxon>Chordata</taxon>
        <taxon>Craniata</taxon>
        <taxon>Vertebrata</taxon>
        <taxon>Euteleostomi</taxon>
        <taxon>Actinopterygii</taxon>
        <taxon>Neopterygii</taxon>
        <taxon>Teleostei</taxon>
        <taxon>Ostariophysi</taxon>
        <taxon>Cypriniformes</taxon>
        <taxon>Cyprinidae</taxon>
        <taxon>Labeoninae</taxon>
        <taxon>Labeonini</taxon>
        <taxon>Cirrhinus</taxon>
    </lineage>
</organism>
<name>A0AA88PMR0_9TELE</name>
<evidence type="ECO:0000256" key="1">
    <source>
        <dbReference type="SAM" id="MobiDB-lite"/>
    </source>
</evidence>
<accession>A0AA88PMR0</accession>
<feature type="region of interest" description="Disordered" evidence="1">
    <location>
        <begin position="1"/>
        <end position="31"/>
    </location>
</feature>
<dbReference type="EMBL" id="JAUYZG010000010">
    <property type="protein sequence ID" value="KAK2896711.1"/>
    <property type="molecule type" value="Genomic_DNA"/>
</dbReference>
<sequence length="278" mass="32651">MFRKWSLPSLRGKTDTHGSNIGKPSYSRSRRHGAILRSEEEVRRLLSAPCKTPFIFRCACHGNTMFRFSLLVCLSVLFFSTLAKPYRPREKVLVKTVQDTVVFDHPNGKMILGMKEVEPPQNKDITDLDIDPNMLIWKVVKEEKQQKYDRPEEDKDGLYHSFDKIRPADTKQSEYYIQPLGHDQVRMYDKPEEDRDDLYHGRFDVAEEPMREEKDVIGGKVRPMYLSPEEDRDDQYHAYVQGHQSDQQAQAPMNIFPIRPKRVHTEPEVDLDDLYHKQ</sequence>
<feature type="region of interest" description="Disordered" evidence="1">
    <location>
        <begin position="259"/>
        <end position="278"/>
    </location>
</feature>
<gene>
    <name evidence="2" type="ORF">Q8A67_011199</name>
</gene>